<dbReference type="Proteomes" id="UP000198384">
    <property type="component" value="Unassembled WGS sequence"/>
</dbReference>
<evidence type="ECO:0000313" key="2">
    <source>
        <dbReference type="Proteomes" id="UP000198384"/>
    </source>
</evidence>
<protein>
    <submittedName>
        <fullName evidence="1">Uncharacterized protein</fullName>
    </submittedName>
</protein>
<keyword evidence="2" id="KW-1185">Reference proteome</keyword>
<dbReference type="EMBL" id="FZNT01000001">
    <property type="protein sequence ID" value="SNR31988.1"/>
    <property type="molecule type" value="Genomic_DNA"/>
</dbReference>
<dbReference type="OrthoDB" id="283474at2"/>
<reference evidence="1 2" key="1">
    <citation type="submission" date="2017-06" db="EMBL/GenBank/DDBJ databases">
        <authorList>
            <person name="Kim H.J."/>
            <person name="Triplett B.A."/>
        </authorList>
    </citation>
    <scope>NUCLEOTIDE SEQUENCE [LARGE SCALE GENOMIC DNA]</scope>
    <source>
        <strain evidence="1 2">DSM 29150</strain>
    </source>
</reference>
<accession>A0A238VCU3</accession>
<proteinExistence type="predicted"/>
<dbReference type="InterPro" id="IPR021471">
    <property type="entry name" value="DUF3124"/>
</dbReference>
<dbReference type="Pfam" id="PF11322">
    <property type="entry name" value="DUF3124"/>
    <property type="match status" value="1"/>
</dbReference>
<evidence type="ECO:0000313" key="1">
    <source>
        <dbReference type="EMBL" id="SNR31988.1"/>
    </source>
</evidence>
<organism evidence="1 2">
    <name type="scientific">Lutibacter agarilyticus</name>
    <dbReference type="NCBI Taxonomy" id="1109740"/>
    <lineage>
        <taxon>Bacteria</taxon>
        <taxon>Pseudomonadati</taxon>
        <taxon>Bacteroidota</taxon>
        <taxon>Flavobacteriia</taxon>
        <taxon>Flavobacteriales</taxon>
        <taxon>Flavobacteriaceae</taxon>
        <taxon>Lutibacter</taxon>
    </lineage>
</organism>
<gene>
    <name evidence="1" type="ORF">SAMN06265371_101212</name>
</gene>
<dbReference type="AlphaFoldDB" id="A0A238VCU3"/>
<sequence>MVSFINMSELDTIYILKADYFDTHGASVRKYLKEPFF</sequence>
<name>A0A238VCU3_9FLAO</name>